<gene>
    <name evidence="3" type="primary">LOC108825364</name>
</gene>
<dbReference type="GO" id="GO:0003676">
    <property type="term" value="F:nucleic acid binding"/>
    <property type="evidence" value="ECO:0007669"/>
    <property type="project" value="InterPro"/>
</dbReference>
<dbReference type="GO" id="GO:0004523">
    <property type="term" value="F:RNA-DNA hybrid ribonuclease activity"/>
    <property type="evidence" value="ECO:0007669"/>
    <property type="project" value="InterPro"/>
</dbReference>
<dbReference type="Proteomes" id="UP000504610">
    <property type="component" value="Chromosome 9"/>
</dbReference>
<evidence type="ECO:0000259" key="1">
    <source>
        <dbReference type="Pfam" id="PF13456"/>
    </source>
</evidence>
<dbReference type="PANTHER" id="PTHR47074">
    <property type="entry name" value="BNAC02G40300D PROTEIN"/>
    <property type="match status" value="1"/>
</dbReference>
<dbReference type="RefSeq" id="XP_018454163.1">
    <property type="nucleotide sequence ID" value="XM_018598661.1"/>
</dbReference>
<proteinExistence type="predicted"/>
<dbReference type="InterPro" id="IPR044730">
    <property type="entry name" value="RNase_H-like_dom_plant"/>
</dbReference>
<dbReference type="PANTHER" id="PTHR47074:SF11">
    <property type="entry name" value="REVERSE TRANSCRIPTASE-LIKE PROTEIN"/>
    <property type="match status" value="1"/>
</dbReference>
<accession>A0A6J0L2R3</accession>
<keyword evidence="2" id="KW-1185">Reference proteome</keyword>
<dbReference type="GeneID" id="108825364"/>
<dbReference type="InterPro" id="IPR052929">
    <property type="entry name" value="RNase_H-like_EbsB-rel"/>
</dbReference>
<evidence type="ECO:0000313" key="2">
    <source>
        <dbReference type="Proteomes" id="UP000504610"/>
    </source>
</evidence>
<evidence type="ECO:0000313" key="3">
    <source>
        <dbReference type="RefSeq" id="XP_018454163.1"/>
    </source>
</evidence>
<dbReference type="Gene3D" id="3.30.420.10">
    <property type="entry name" value="Ribonuclease H-like superfamily/Ribonuclease H"/>
    <property type="match status" value="1"/>
</dbReference>
<reference evidence="2" key="1">
    <citation type="journal article" date="2019" name="Database">
        <title>The radish genome database (RadishGD): an integrated information resource for radish genomics.</title>
        <authorList>
            <person name="Yu H.J."/>
            <person name="Baek S."/>
            <person name="Lee Y.J."/>
            <person name="Cho A."/>
            <person name="Mun J.H."/>
        </authorList>
    </citation>
    <scope>NUCLEOTIDE SEQUENCE [LARGE SCALE GENOMIC DNA]</scope>
    <source>
        <strain evidence="2">cv. WK10039</strain>
    </source>
</reference>
<dbReference type="InterPro" id="IPR036397">
    <property type="entry name" value="RNaseH_sf"/>
</dbReference>
<dbReference type="KEGG" id="rsz:108825364"/>
<dbReference type="InterPro" id="IPR012337">
    <property type="entry name" value="RNaseH-like_sf"/>
</dbReference>
<name>A0A6J0L2R3_RAPSA</name>
<dbReference type="CDD" id="cd06222">
    <property type="entry name" value="RNase_H_like"/>
    <property type="match status" value="1"/>
</dbReference>
<dbReference type="InterPro" id="IPR002156">
    <property type="entry name" value="RNaseH_domain"/>
</dbReference>
<sequence>MITPEETLTKALSAAREWLTVQTTTASPPRNAVHPSYQTVSNCITVNTDASWHSDRLVAGLGWIMDTGQNRASHMAHCYFVSSPLVAEALAIREAITLCIKKGFLRVHVKSDSLQLVKAITSGSSFPEVYGVIADICNISLAFDCISFSWIRRENNKDADALARQALLNEPFVVATLNVED</sequence>
<dbReference type="OrthoDB" id="1108672at2759"/>
<protein>
    <submittedName>
        <fullName evidence="3">Uncharacterized protein LOC108825364</fullName>
    </submittedName>
</protein>
<dbReference type="Pfam" id="PF13456">
    <property type="entry name" value="RVT_3"/>
    <property type="match status" value="1"/>
</dbReference>
<reference evidence="3" key="2">
    <citation type="submission" date="2025-08" db="UniProtKB">
        <authorList>
            <consortium name="RefSeq"/>
        </authorList>
    </citation>
    <scope>IDENTIFICATION</scope>
    <source>
        <tissue evidence="3">Leaf</tissue>
    </source>
</reference>
<organism evidence="2 3">
    <name type="scientific">Raphanus sativus</name>
    <name type="common">Radish</name>
    <name type="synonym">Raphanus raphanistrum var. sativus</name>
    <dbReference type="NCBI Taxonomy" id="3726"/>
    <lineage>
        <taxon>Eukaryota</taxon>
        <taxon>Viridiplantae</taxon>
        <taxon>Streptophyta</taxon>
        <taxon>Embryophyta</taxon>
        <taxon>Tracheophyta</taxon>
        <taxon>Spermatophyta</taxon>
        <taxon>Magnoliopsida</taxon>
        <taxon>eudicotyledons</taxon>
        <taxon>Gunneridae</taxon>
        <taxon>Pentapetalae</taxon>
        <taxon>rosids</taxon>
        <taxon>malvids</taxon>
        <taxon>Brassicales</taxon>
        <taxon>Brassicaceae</taxon>
        <taxon>Brassiceae</taxon>
        <taxon>Raphanus</taxon>
    </lineage>
</organism>
<dbReference type="AlphaFoldDB" id="A0A6J0L2R3"/>
<dbReference type="SUPFAM" id="SSF53098">
    <property type="entry name" value="Ribonuclease H-like"/>
    <property type="match status" value="1"/>
</dbReference>
<feature type="domain" description="RNase H type-1" evidence="1">
    <location>
        <begin position="47"/>
        <end position="166"/>
    </location>
</feature>